<protein>
    <submittedName>
        <fullName evidence="2">Uncharacterized protein</fullName>
    </submittedName>
</protein>
<dbReference type="AlphaFoldDB" id="A0A0A9D033"/>
<reference evidence="2" key="1">
    <citation type="submission" date="2014-09" db="EMBL/GenBank/DDBJ databases">
        <authorList>
            <person name="Magalhaes I.L.F."/>
            <person name="Oliveira U."/>
            <person name="Santos F.R."/>
            <person name="Vidigal T.H.D.A."/>
            <person name="Brescovit A.D."/>
            <person name="Santos A.J."/>
        </authorList>
    </citation>
    <scope>NUCLEOTIDE SEQUENCE</scope>
    <source>
        <tissue evidence="2">Shoot tissue taken approximately 20 cm above the soil surface</tissue>
    </source>
</reference>
<feature type="region of interest" description="Disordered" evidence="1">
    <location>
        <begin position="1"/>
        <end position="169"/>
    </location>
</feature>
<dbReference type="EMBL" id="GBRH01216719">
    <property type="protein sequence ID" value="JAD81176.1"/>
    <property type="molecule type" value="Transcribed_RNA"/>
</dbReference>
<feature type="compositionally biased region" description="Polar residues" evidence="1">
    <location>
        <begin position="88"/>
        <end position="99"/>
    </location>
</feature>
<feature type="compositionally biased region" description="Polar residues" evidence="1">
    <location>
        <begin position="47"/>
        <end position="69"/>
    </location>
</feature>
<evidence type="ECO:0000313" key="2">
    <source>
        <dbReference type="EMBL" id="JAD81176.1"/>
    </source>
</evidence>
<reference evidence="2" key="2">
    <citation type="journal article" date="2015" name="Data Brief">
        <title>Shoot transcriptome of the giant reed, Arundo donax.</title>
        <authorList>
            <person name="Barrero R.A."/>
            <person name="Guerrero F.D."/>
            <person name="Moolhuijzen P."/>
            <person name="Goolsby J.A."/>
            <person name="Tidwell J."/>
            <person name="Bellgard S.E."/>
            <person name="Bellgard M.I."/>
        </authorList>
    </citation>
    <scope>NUCLEOTIDE SEQUENCE</scope>
    <source>
        <tissue evidence="2">Shoot tissue taken approximately 20 cm above the soil surface</tissue>
    </source>
</reference>
<proteinExistence type="predicted"/>
<sequence>MAAPDPLCPSNSAKTEKEVEGSPATRWPASARSSVKSSPLRLRLASPHSTSGLSIRSLVTSRRSSTPSGTVPGAAAIAIDAPPPRGAVSQNPRPETINASAFRRLPYRLAPAQAAPEKRITRQKRRGRAGRYSGAPRGAWAEPASKRGSARADQSGDAIDLGSRRRRAG</sequence>
<evidence type="ECO:0000256" key="1">
    <source>
        <dbReference type="SAM" id="MobiDB-lite"/>
    </source>
</evidence>
<organism evidence="2">
    <name type="scientific">Arundo donax</name>
    <name type="common">Giant reed</name>
    <name type="synonym">Donax arundinaceus</name>
    <dbReference type="NCBI Taxonomy" id="35708"/>
    <lineage>
        <taxon>Eukaryota</taxon>
        <taxon>Viridiplantae</taxon>
        <taxon>Streptophyta</taxon>
        <taxon>Embryophyta</taxon>
        <taxon>Tracheophyta</taxon>
        <taxon>Spermatophyta</taxon>
        <taxon>Magnoliopsida</taxon>
        <taxon>Liliopsida</taxon>
        <taxon>Poales</taxon>
        <taxon>Poaceae</taxon>
        <taxon>PACMAD clade</taxon>
        <taxon>Arundinoideae</taxon>
        <taxon>Arundineae</taxon>
        <taxon>Arundo</taxon>
    </lineage>
</organism>
<name>A0A0A9D033_ARUDO</name>
<accession>A0A0A9D033</accession>